<sequence length="313" mass="36303">MTGKIYPEGTEWDKLARDYLAEFGDLTVMERCWSQYKHLHPVLERFNQTVAEIMTSSFAEMVAISQQFRNLPNTSEAEKMELRTIKRYLKRKVFNYDCRAKGCTPHQGVISKFFQKKMEELNVHTCFYCDMAYINPFVDGADTKSQFDLDHAIAKGNCPITALSLHNFVPSCPVCNQRLKHKKPLAANDADLMSVAPCSEQFDADKNIYFKVVQAKAYSGGFMKHQENYAVKVVASGKYDTYAKLFHLEERYEFHKGEALRLLDLKRKYPTSNLKKIANMLHKTTEEVREDIFGLGFSKEHHRCFDKMKRDIL</sequence>
<dbReference type="AlphaFoldDB" id="A0A1H4C6H3"/>
<reference evidence="1 2" key="1">
    <citation type="submission" date="2016-10" db="EMBL/GenBank/DDBJ databases">
        <authorList>
            <person name="de Groot N.N."/>
        </authorList>
    </citation>
    <scope>NUCLEOTIDE SEQUENCE [LARGE SCALE GENOMIC DNA]</scope>
    <source>
        <strain evidence="1 2">D31d</strain>
    </source>
</reference>
<dbReference type="Gene3D" id="1.10.30.50">
    <property type="match status" value="1"/>
</dbReference>
<organism evidence="1 2">
    <name type="scientific">Xylanibacter ruminicola</name>
    <name type="common">Prevotella ruminicola</name>
    <dbReference type="NCBI Taxonomy" id="839"/>
    <lineage>
        <taxon>Bacteria</taxon>
        <taxon>Pseudomonadati</taxon>
        <taxon>Bacteroidota</taxon>
        <taxon>Bacteroidia</taxon>
        <taxon>Bacteroidales</taxon>
        <taxon>Prevotellaceae</taxon>
        <taxon>Xylanibacter</taxon>
    </lineage>
</organism>
<dbReference type="Proteomes" id="UP000182257">
    <property type="component" value="Unassembled WGS sequence"/>
</dbReference>
<protein>
    <recommendedName>
        <fullName evidence="3">HNH endonuclease</fullName>
    </recommendedName>
</protein>
<gene>
    <name evidence="1" type="ORF">SAMN05216462_1792</name>
</gene>
<evidence type="ECO:0000313" key="1">
    <source>
        <dbReference type="EMBL" id="SEA55903.1"/>
    </source>
</evidence>
<evidence type="ECO:0000313" key="2">
    <source>
        <dbReference type="Proteomes" id="UP000182257"/>
    </source>
</evidence>
<evidence type="ECO:0008006" key="3">
    <source>
        <dbReference type="Google" id="ProtNLM"/>
    </source>
</evidence>
<name>A0A1H4C6H3_XYLRU</name>
<dbReference type="RefSeq" id="WP_074761151.1">
    <property type="nucleotide sequence ID" value="NZ_FNRF01000003.1"/>
</dbReference>
<proteinExistence type="predicted"/>
<accession>A0A1H4C6H3</accession>
<dbReference type="EMBL" id="FNRF01000003">
    <property type="protein sequence ID" value="SEA55903.1"/>
    <property type="molecule type" value="Genomic_DNA"/>
</dbReference>
<dbReference type="OrthoDB" id="9816185at2"/>